<dbReference type="InterPro" id="IPR051212">
    <property type="entry name" value="Type-I_RE_S_subunit"/>
</dbReference>
<evidence type="ECO:0000259" key="5">
    <source>
        <dbReference type="Pfam" id="PF01420"/>
    </source>
</evidence>
<dbReference type="Pfam" id="PF01420">
    <property type="entry name" value="Methylase_S"/>
    <property type="match status" value="2"/>
</dbReference>
<comment type="similarity">
    <text evidence="1">Belongs to the type-I restriction system S methylase family.</text>
</comment>
<dbReference type="EMBL" id="RRZD01000004">
    <property type="protein sequence ID" value="MBE0399514.1"/>
    <property type="molecule type" value="Genomic_DNA"/>
</dbReference>
<keyword evidence="7" id="KW-1185">Reference proteome</keyword>
<dbReference type="CDD" id="cd17521">
    <property type="entry name" value="RMtype1_S_Sau13435ORF2165P_TRD2-CR2_like"/>
    <property type="match status" value="1"/>
</dbReference>
<keyword evidence="3" id="KW-0238">DNA-binding</keyword>
<evidence type="ECO:0000256" key="1">
    <source>
        <dbReference type="ARBA" id="ARBA00010923"/>
    </source>
</evidence>
<feature type="domain" description="Type I restriction modification DNA specificity" evidence="5">
    <location>
        <begin position="275"/>
        <end position="388"/>
    </location>
</feature>
<keyword evidence="6" id="KW-0540">Nuclease</keyword>
<dbReference type="Gene3D" id="3.90.220.20">
    <property type="entry name" value="DNA methylase specificity domains"/>
    <property type="match status" value="2"/>
</dbReference>
<dbReference type="GO" id="GO:0004519">
    <property type="term" value="F:endonuclease activity"/>
    <property type="evidence" value="ECO:0007669"/>
    <property type="project" value="UniProtKB-KW"/>
</dbReference>
<gene>
    <name evidence="6" type="ORF">EI168_05235</name>
</gene>
<organism evidence="6 7">
    <name type="scientific">Halomonas casei</name>
    <dbReference type="NCBI Taxonomy" id="2742613"/>
    <lineage>
        <taxon>Bacteria</taxon>
        <taxon>Pseudomonadati</taxon>
        <taxon>Pseudomonadota</taxon>
        <taxon>Gammaproteobacteria</taxon>
        <taxon>Oceanospirillales</taxon>
        <taxon>Halomonadaceae</taxon>
        <taxon>Halomonas</taxon>
    </lineage>
</organism>
<accession>A0ABR9F073</accession>
<dbReference type="SUPFAM" id="SSF116734">
    <property type="entry name" value="DNA methylase specificity domain"/>
    <property type="match status" value="2"/>
</dbReference>
<comment type="caution">
    <text evidence="6">The sequence shown here is derived from an EMBL/GenBank/DDBJ whole genome shotgun (WGS) entry which is preliminary data.</text>
</comment>
<keyword evidence="2" id="KW-0680">Restriction system</keyword>
<proteinExistence type="inferred from homology"/>
<dbReference type="RefSeq" id="WP_096281947.1">
    <property type="nucleotide sequence ID" value="NZ_CP189763.1"/>
</dbReference>
<evidence type="ECO:0000256" key="4">
    <source>
        <dbReference type="SAM" id="Coils"/>
    </source>
</evidence>
<evidence type="ECO:0000256" key="3">
    <source>
        <dbReference type="ARBA" id="ARBA00023125"/>
    </source>
</evidence>
<dbReference type="PANTHER" id="PTHR43140:SF1">
    <property type="entry name" value="TYPE I RESTRICTION ENZYME ECOKI SPECIFICITY SUBUNIT"/>
    <property type="match status" value="1"/>
</dbReference>
<evidence type="ECO:0000313" key="7">
    <source>
        <dbReference type="Proteomes" id="UP001645039"/>
    </source>
</evidence>
<feature type="coiled-coil region" evidence="4">
    <location>
        <begin position="169"/>
        <end position="196"/>
    </location>
</feature>
<name>A0ABR9F073_9GAMM</name>
<keyword evidence="6" id="KW-0255">Endonuclease</keyword>
<keyword evidence="4" id="KW-0175">Coiled coil</keyword>
<dbReference type="Proteomes" id="UP001645039">
    <property type="component" value="Unassembled WGS sequence"/>
</dbReference>
<protein>
    <submittedName>
        <fullName evidence="6">Restriction endonuclease subunit S</fullName>
    </submittedName>
</protein>
<dbReference type="InterPro" id="IPR000055">
    <property type="entry name" value="Restrct_endonuc_typeI_TRD"/>
</dbReference>
<evidence type="ECO:0000313" key="6">
    <source>
        <dbReference type="EMBL" id="MBE0399514.1"/>
    </source>
</evidence>
<dbReference type="PANTHER" id="PTHR43140">
    <property type="entry name" value="TYPE-1 RESTRICTION ENZYME ECOKI SPECIFICITY PROTEIN"/>
    <property type="match status" value="1"/>
</dbReference>
<sequence length="426" mass="48421">MSYFARSDELPAWVGALPSGWKSDWLKWSVRLSTERPTAEEQAGQPYISNEDIASWTGKLLNDQPRPAEAYGRKFQVDDVLLNKLRPYLAKVYHAGFNGVSSGELLCLRPSDIVLPRFLFYVLVSKGFIDSIDAETFGSKMPRADWEIVGHQPLPLPSLEAQQRIAQFLDKKTAQIDGLIKKKRALRNRLAEKRQALITRAVTKGLNPDVPMRPSGSDWLGSIPEHWEVRRLKFVTSAPLSYGANAAAEFDEPSWPRFVRITDVDKLGRLRDETYCTLPPEVAKGYLLQPNDILLARSGATVGKSFIYKESWGIACYAGYLIRARISAKYDARFFYWFLNSKHYWEWVQSTFIQSTIQNISADRYANLLIPHPTDRIEQQRIVNFIESTCAKLDGHVEKVRCSVERLEEYRSALITAAVTGQLEVA</sequence>
<keyword evidence="6" id="KW-0378">Hydrolase</keyword>
<evidence type="ECO:0000256" key="2">
    <source>
        <dbReference type="ARBA" id="ARBA00022747"/>
    </source>
</evidence>
<dbReference type="InterPro" id="IPR044946">
    <property type="entry name" value="Restrct_endonuc_typeI_TRD_sf"/>
</dbReference>
<reference evidence="6 7" key="1">
    <citation type="submission" date="2020-07" db="EMBL/GenBank/DDBJ databases">
        <title>Halophilic bacteria isolated from french cheeses.</title>
        <authorList>
            <person name="Kothe C.I."/>
            <person name="Farah-Kraiem B."/>
            <person name="Renault P."/>
            <person name="Dridi B."/>
        </authorList>
    </citation>
    <scope>NUCLEOTIDE SEQUENCE [LARGE SCALE GENOMIC DNA]</scope>
    <source>
        <strain evidence="6 7">FME1</strain>
    </source>
</reference>
<feature type="domain" description="Type I restriction modification DNA specificity" evidence="5">
    <location>
        <begin position="96"/>
        <end position="182"/>
    </location>
</feature>